<dbReference type="AlphaFoldDB" id="F5J3U4"/>
<dbReference type="SUPFAM" id="SSF63825">
    <property type="entry name" value="YWTD domain"/>
    <property type="match status" value="1"/>
</dbReference>
<dbReference type="Proteomes" id="UP000004913">
    <property type="component" value="Unassembled WGS sequence"/>
</dbReference>
<keyword evidence="3" id="KW-1185">Reference proteome</keyword>
<dbReference type="RefSeq" id="WP_006801547.1">
    <property type="nucleotide sequence ID" value="NZ_GL891994.1"/>
</dbReference>
<dbReference type="PANTHER" id="PTHR13833:SF71">
    <property type="entry name" value="NHL DOMAIN-CONTAINING PROTEIN"/>
    <property type="match status" value="1"/>
</dbReference>
<dbReference type="eggNOG" id="COG3391">
    <property type="taxonomic scope" value="Bacteria"/>
</dbReference>
<accession>F5J3U4</accession>
<name>F5J3U4_9BACT</name>
<dbReference type="PANTHER" id="PTHR13833">
    <property type="match status" value="1"/>
</dbReference>
<dbReference type="InterPro" id="IPR002909">
    <property type="entry name" value="IPT_dom"/>
</dbReference>
<feature type="domain" description="IPT/TIG" evidence="1">
    <location>
        <begin position="49"/>
        <end position="118"/>
    </location>
</feature>
<evidence type="ECO:0000259" key="1">
    <source>
        <dbReference type="Pfam" id="PF01833"/>
    </source>
</evidence>
<dbReference type="EMBL" id="ADLV01000056">
    <property type="protein sequence ID" value="EGJ99597.1"/>
    <property type="molecule type" value="Genomic_DNA"/>
</dbReference>
<dbReference type="STRING" id="742766.HMPREF9455_04011"/>
<dbReference type="InterPro" id="IPR013783">
    <property type="entry name" value="Ig-like_fold"/>
</dbReference>
<dbReference type="CDD" id="cd00603">
    <property type="entry name" value="IPT_PCSR"/>
    <property type="match status" value="1"/>
</dbReference>
<reference evidence="2 3" key="1">
    <citation type="submission" date="2011-04" db="EMBL/GenBank/DDBJ databases">
        <title>The Genome Sequence of Dysgonomonas gadei ATCC BAA-286.</title>
        <authorList>
            <consortium name="The Broad Institute Genome Sequencing Platform"/>
            <person name="Earl A."/>
            <person name="Ward D."/>
            <person name="Feldgarden M."/>
            <person name="Gevers D."/>
            <person name="Pudlo N."/>
            <person name="Martens E."/>
            <person name="Allen-Vercoe E."/>
            <person name="Young S.K."/>
            <person name="Zeng Q."/>
            <person name="Gargeya S."/>
            <person name="Fitzgerald M."/>
            <person name="Haas B."/>
            <person name="Abouelleil A."/>
            <person name="Alvarado L."/>
            <person name="Arachchi H.M."/>
            <person name="Berlin A."/>
            <person name="Brown A."/>
            <person name="Chapman S.B."/>
            <person name="Chen Z."/>
            <person name="Dunbar C."/>
            <person name="Freedman E."/>
            <person name="Gearin G."/>
            <person name="Gellesch M."/>
            <person name="Goldberg J."/>
            <person name="Griggs A."/>
            <person name="Gujja S."/>
            <person name="Heiman D."/>
            <person name="Howarth C."/>
            <person name="Larson L."/>
            <person name="Lui A."/>
            <person name="MacDonald P.J.P."/>
            <person name="Mehta T."/>
            <person name="Montmayeur A."/>
            <person name="Murphy C."/>
            <person name="Neiman D."/>
            <person name="Pearson M."/>
            <person name="Priest M."/>
            <person name="Roberts A."/>
            <person name="Saif S."/>
            <person name="Shea T."/>
            <person name="Shenoy N."/>
            <person name="Sisk P."/>
            <person name="Stolte C."/>
            <person name="Sykes S."/>
            <person name="Yandava C."/>
            <person name="Wortman J."/>
            <person name="Nusbaum C."/>
            <person name="Birren B."/>
        </authorList>
    </citation>
    <scope>NUCLEOTIDE SEQUENCE [LARGE SCALE GENOMIC DNA]</scope>
    <source>
        <strain evidence="2 3">ATCC BAA-286</strain>
    </source>
</reference>
<gene>
    <name evidence="2" type="ORF">HMPREF9455_04011</name>
</gene>
<protein>
    <recommendedName>
        <fullName evidence="1">IPT/TIG domain-containing protein</fullName>
    </recommendedName>
</protein>
<evidence type="ECO:0000313" key="2">
    <source>
        <dbReference type="EMBL" id="EGJ99597.1"/>
    </source>
</evidence>
<proteinExistence type="predicted"/>
<organism evidence="2 3">
    <name type="scientific">Dysgonomonas gadei ATCC BAA-286</name>
    <dbReference type="NCBI Taxonomy" id="742766"/>
    <lineage>
        <taxon>Bacteria</taxon>
        <taxon>Pseudomonadati</taxon>
        <taxon>Bacteroidota</taxon>
        <taxon>Bacteroidia</taxon>
        <taxon>Bacteroidales</taxon>
        <taxon>Dysgonomonadaceae</taxon>
        <taxon>Dysgonomonas</taxon>
    </lineage>
</organism>
<dbReference type="Gene3D" id="2.120.10.30">
    <property type="entry name" value="TolB, C-terminal domain"/>
    <property type="match status" value="1"/>
</dbReference>
<dbReference type="InterPro" id="IPR014756">
    <property type="entry name" value="Ig_E-set"/>
</dbReference>
<dbReference type="InterPro" id="IPR011042">
    <property type="entry name" value="6-blade_b-propeller_TolB-like"/>
</dbReference>
<comment type="caution">
    <text evidence="2">The sequence shown here is derived from an EMBL/GenBank/DDBJ whole genome shotgun (WGS) entry which is preliminary data.</text>
</comment>
<sequence>MKTKNITKSDCWQIYWIMPLLLFLCLTSCKDNNENSNSAPPFDSSQPVVVTDFLPKEGGIGQRLVIYGKNFGNDLSLIRVYIGGKEAKVIGVEGESLYCLVPGKAIKGNIEVWVGKGDNPVVAEAGEIFQYQRKMVVSTVAGYRTNRDDQGWKDGKFKDPDPNKMAAGFRNSGWLKFDPVNPKNLWMVCDNNDGLYLINFQDSTITKRQGGFDRPRAIDFTLDGQYMLIAEDRGGEDDRSVIRVDRAQNFVNKDIITRYKQCNTVAVHPVNGEMYFNSYEKGQFFRYDLNKYFSTGLGPKDYVSLFFVHDPGWEYRIIIHPTGNYAYIVVVNQHYILRVDYNWEKQQFNQPYVVCGTIREWGYEDGVGTSTHLHTPYQGVFVKNDEYEAAGKNDIYDFYFTDKENQAIRKLTPEGAVSTFAGRGSSSINPDPWGYIDGDLREEARFDQPTGIAYNEEEHAFYIADEVNRRLRKIALEETDEE</sequence>
<dbReference type="SUPFAM" id="SSF81296">
    <property type="entry name" value="E set domains"/>
    <property type="match status" value="1"/>
</dbReference>
<dbReference type="HOGENOM" id="CLU_035704_0_0_10"/>
<dbReference type="Gene3D" id="2.60.40.10">
    <property type="entry name" value="Immunoglobulins"/>
    <property type="match status" value="1"/>
</dbReference>
<dbReference type="Pfam" id="PF01833">
    <property type="entry name" value="TIG"/>
    <property type="match status" value="1"/>
</dbReference>
<evidence type="ECO:0000313" key="3">
    <source>
        <dbReference type="Proteomes" id="UP000004913"/>
    </source>
</evidence>